<dbReference type="Proteomes" id="UP000192408">
    <property type="component" value="Unassembled WGS sequence"/>
</dbReference>
<accession>A0A1W1V3D6</accession>
<dbReference type="STRING" id="1122938.SAMN05660772_02742"/>
<evidence type="ECO:0000313" key="1">
    <source>
        <dbReference type="EMBL" id="SMB87803.1"/>
    </source>
</evidence>
<protein>
    <recommendedName>
        <fullName evidence="3">HD domain-containing protein</fullName>
    </recommendedName>
</protein>
<name>A0A1W1V3D6_9PAST</name>
<dbReference type="RefSeq" id="WP_084257639.1">
    <property type="nucleotide sequence ID" value="NZ_FWWV01000036.1"/>
</dbReference>
<reference evidence="2" key="1">
    <citation type="submission" date="2017-04" db="EMBL/GenBank/DDBJ databases">
        <authorList>
            <person name="Varghese N."/>
            <person name="Submissions S."/>
        </authorList>
    </citation>
    <scope>NUCLEOTIDE SEQUENCE [LARGE SCALE GENOMIC DNA]</scope>
    <source>
        <strain evidence="2">DSM 23072</strain>
    </source>
</reference>
<sequence>MVSNNWIKTYSHKHIDYTAPDPNQICITDIAHHLSLENRFMGQSEAPYSVANHLLFCLAIAEHLGYPPYLCLRVLMHDFAEAYVKDVPTPLKRLLPDFMAIEARFEQAIEVRYGLPEISDTEKDLVKRVDLIALKMEKEALLSNESDWAQLEGVTTVPIPLKVLSPKTAEAELKQAFHRAYEAVFNRILSPSEIEQQKRVA</sequence>
<gene>
    <name evidence="1" type="ORF">SAMN05660772_02742</name>
</gene>
<dbReference type="Gene3D" id="1.10.3210.10">
    <property type="entry name" value="Hypothetical protein af1432"/>
    <property type="match status" value="1"/>
</dbReference>
<proteinExistence type="predicted"/>
<dbReference type="EMBL" id="FWWV01000036">
    <property type="protein sequence ID" value="SMB87803.1"/>
    <property type="molecule type" value="Genomic_DNA"/>
</dbReference>
<organism evidence="1 2">
    <name type="scientific">Pasteurella testudinis DSM 23072</name>
    <dbReference type="NCBI Taxonomy" id="1122938"/>
    <lineage>
        <taxon>Bacteria</taxon>
        <taxon>Pseudomonadati</taxon>
        <taxon>Pseudomonadota</taxon>
        <taxon>Gammaproteobacteria</taxon>
        <taxon>Pasteurellales</taxon>
        <taxon>Pasteurellaceae</taxon>
        <taxon>Pasteurella</taxon>
    </lineage>
</organism>
<dbReference type="SUPFAM" id="SSF109604">
    <property type="entry name" value="HD-domain/PDEase-like"/>
    <property type="match status" value="1"/>
</dbReference>
<evidence type="ECO:0000313" key="2">
    <source>
        <dbReference type="Proteomes" id="UP000192408"/>
    </source>
</evidence>
<keyword evidence="2" id="KW-1185">Reference proteome</keyword>
<evidence type="ECO:0008006" key="3">
    <source>
        <dbReference type="Google" id="ProtNLM"/>
    </source>
</evidence>
<dbReference type="AlphaFoldDB" id="A0A1W1V3D6"/>